<keyword evidence="6" id="KW-0963">Cytoplasm</keyword>
<dbReference type="Proteomes" id="UP000567822">
    <property type="component" value="Unassembled WGS sequence"/>
</dbReference>
<dbReference type="SMART" id="SM00033">
    <property type="entry name" value="CH"/>
    <property type="match status" value="1"/>
</dbReference>
<keyword evidence="10 16" id="KW-0862">Zinc</keyword>
<feature type="compositionally biased region" description="Basic and acidic residues" evidence="18">
    <location>
        <begin position="239"/>
        <end position="255"/>
    </location>
</feature>
<feature type="compositionally biased region" description="Low complexity" evidence="18">
    <location>
        <begin position="630"/>
        <end position="663"/>
    </location>
</feature>
<dbReference type="Gene3D" id="2.10.110.10">
    <property type="entry name" value="Cysteine Rich Protein"/>
    <property type="match status" value="1"/>
</dbReference>
<dbReference type="InterPro" id="IPR050540">
    <property type="entry name" value="F-actin_Monoox_Mical"/>
</dbReference>
<feature type="compositionally biased region" description="Basic and acidic residues" evidence="18">
    <location>
        <begin position="484"/>
        <end position="499"/>
    </location>
</feature>
<feature type="domain" description="BMERB" evidence="21">
    <location>
        <begin position="768"/>
        <end position="915"/>
    </location>
</feature>
<dbReference type="GO" id="GO:0042995">
    <property type="term" value="C:cell projection"/>
    <property type="evidence" value="ECO:0007669"/>
    <property type="project" value="UniProtKB-SubCell"/>
</dbReference>
<dbReference type="SMART" id="SM00132">
    <property type="entry name" value="LIM"/>
    <property type="match status" value="1"/>
</dbReference>
<dbReference type="InterPro" id="IPR001781">
    <property type="entry name" value="Znf_LIM"/>
</dbReference>
<evidence type="ECO:0000256" key="15">
    <source>
        <dbReference type="ARBA" id="ARBA00023273"/>
    </source>
</evidence>
<evidence type="ECO:0000256" key="8">
    <source>
        <dbReference type="ARBA" id="ARBA00022723"/>
    </source>
</evidence>
<feature type="region of interest" description="Disordered" evidence="18">
    <location>
        <begin position="235"/>
        <end position="259"/>
    </location>
</feature>
<sequence>MSGPRGALQAWCRRQCEGYRGVEIRDLSTSFRDGLAFCAILHRHRPDLLDFDSLSKDDVYENNRLAFELAERELGIPALLDPNDMVSMRVPDCLSIMTYVSQYYNHFNNPSQGDVPPPMKRPTAASSPPLLSHKTPVPANPWSGEQLVAPLLSCLCIVSQDDAPSERSQRSTLSSTCAACQQHVHLVQRYLAEGKLYHRQCFRCVECSSMLLPGSYKPGSEAGTFVCTQHRGKLAMSGKAERRPSPDRQSPELKTETGAYSMGEKALQAGAEVGKDDGDSQESVAETPTPAEGLAGPAEKDSTANKAETPTPAAHSGDEAPVSQTPPRPPVPSKPAGLTQDKASSLDGRLRDSRPTPAPRKATDVSALSPPTSHPVPRPRSTLQGEGSECGPGMVNGKRALHPAPSFLSPQGLSSSQCLATPPCLCHLDFSFSSTSGGAAARAKDPPWMALVQAEPKKKPAPPPPPGNSHETPSRTSEEEDGEEVGKARSEESRSDTTEPKLYNPFEEEDEEEVESADTQKSTPEQEQSETAAKPLHPWYGITPTSSPKAKKRPAPRAPNASPLVHHPISRLSHSEPSSSTPSPALSLESINSESSAKVLGDTDEASVPKSSSEPTVHMPTAAKTSSTNALLASVSSSESPAVPASLSTNSSFSSSSELASLSVETQPSSLHTSRSISTGSLKTSPSRLPHKPPAGASPTPILLASDGGAGSPKTSSSPKPQLKSSCKENPFNRKPSPAASPSAKKPPKGSKPVRPPAPGHGFPLIKRKVQTDQYIPEEDIYGEMDAIEHQLDELEHRGVALEEKLRSAENDNPEDSLLVDWFKLIHEKHMLVRHESELIYIFKQQNLEQRQSDVEYELRCLLNKPEKDWTDEDRGREKVLMQELVTIIEQRNAIVNCLDEDRQREEEEDKMLEAMIKRKEFHKETETESKKKGKFKPMKVLKLLGNKHDSKSKSPKEKS</sequence>
<dbReference type="InterPro" id="IPR001715">
    <property type="entry name" value="CH_dom"/>
</dbReference>
<dbReference type="GO" id="GO:0055037">
    <property type="term" value="C:recycling endosome"/>
    <property type="evidence" value="ECO:0007669"/>
    <property type="project" value="UniProtKB-SubCell"/>
</dbReference>
<feature type="compositionally biased region" description="Basic and acidic residues" evidence="18">
    <location>
        <begin position="922"/>
        <end position="931"/>
    </location>
</feature>
<dbReference type="PROSITE" id="PS51848">
    <property type="entry name" value="BMERB"/>
    <property type="match status" value="1"/>
</dbReference>
<comment type="subcellular location">
    <subcellularLocation>
        <location evidence="2">Cell membrane</location>
        <topology evidence="2">Peripheral membrane protein</topology>
    </subcellularLocation>
    <subcellularLocation>
        <location evidence="4">Cell projection</location>
    </subcellularLocation>
    <subcellularLocation>
        <location evidence="3">Cytoplasm</location>
        <location evidence="3">Cytoskeleton</location>
    </subcellularLocation>
    <subcellularLocation>
        <location evidence="1">Recycling endosome</location>
    </subcellularLocation>
</comment>
<keyword evidence="5" id="KW-1003">Cell membrane</keyword>
<feature type="compositionally biased region" description="Polar residues" evidence="18">
    <location>
        <begin position="713"/>
        <end position="725"/>
    </location>
</feature>
<dbReference type="SUPFAM" id="SSF57716">
    <property type="entry name" value="Glucocorticoid receptor-like (DNA-binding domain)"/>
    <property type="match status" value="2"/>
</dbReference>
<dbReference type="GO" id="GO:0046872">
    <property type="term" value="F:metal ion binding"/>
    <property type="evidence" value="ECO:0007669"/>
    <property type="project" value="UniProtKB-KW"/>
</dbReference>
<evidence type="ECO:0000313" key="23">
    <source>
        <dbReference type="Proteomes" id="UP000567822"/>
    </source>
</evidence>
<dbReference type="PROSITE" id="PS50023">
    <property type="entry name" value="LIM_DOMAIN_2"/>
    <property type="match status" value="1"/>
</dbReference>
<keyword evidence="12 17" id="KW-0175">Coiled coil</keyword>
<reference evidence="22 23" key="1">
    <citation type="submission" date="2019-09" db="EMBL/GenBank/DDBJ databases">
        <title>Bird 10,000 Genomes (B10K) Project - Family phase.</title>
        <authorList>
            <person name="Zhang G."/>
        </authorList>
    </citation>
    <scope>NUCLEOTIDE SEQUENCE [LARGE SCALE GENOMIC DNA]</scope>
    <source>
        <strain evidence="22">B10K-DU-009-59</strain>
        <tissue evidence="22">Muscle</tissue>
    </source>
</reference>
<keyword evidence="11 16" id="KW-0440">LIM domain</keyword>
<feature type="compositionally biased region" description="Basic and acidic residues" evidence="18">
    <location>
        <begin position="947"/>
        <end position="960"/>
    </location>
</feature>
<evidence type="ECO:0000256" key="14">
    <source>
        <dbReference type="ARBA" id="ARBA00023212"/>
    </source>
</evidence>
<dbReference type="GO" id="GO:0005886">
    <property type="term" value="C:plasma membrane"/>
    <property type="evidence" value="ECO:0007669"/>
    <property type="project" value="UniProtKB-SubCell"/>
</dbReference>
<dbReference type="Pfam" id="PF00412">
    <property type="entry name" value="LIM"/>
    <property type="match status" value="1"/>
</dbReference>
<feature type="domain" description="LIM zinc-binding" evidence="20">
    <location>
        <begin position="175"/>
        <end position="237"/>
    </location>
</feature>
<feature type="non-terminal residue" evidence="22">
    <location>
        <position position="960"/>
    </location>
</feature>
<dbReference type="InterPro" id="IPR036872">
    <property type="entry name" value="CH_dom_sf"/>
</dbReference>
<feature type="compositionally biased region" description="Low complexity" evidence="18">
    <location>
        <begin position="735"/>
        <end position="744"/>
    </location>
</feature>
<evidence type="ECO:0000259" key="19">
    <source>
        <dbReference type="PROSITE" id="PS50021"/>
    </source>
</evidence>
<feature type="region of interest" description="Disordered" evidence="18">
    <location>
        <begin position="922"/>
        <end position="960"/>
    </location>
</feature>
<proteinExistence type="predicted"/>
<evidence type="ECO:0000256" key="1">
    <source>
        <dbReference type="ARBA" id="ARBA00004172"/>
    </source>
</evidence>
<dbReference type="PANTHER" id="PTHR23167:SF89">
    <property type="entry name" value="MICAL-LIKE PROTEIN 1"/>
    <property type="match status" value="1"/>
</dbReference>
<dbReference type="SMART" id="SM01203">
    <property type="entry name" value="DUF3585"/>
    <property type="match status" value="1"/>
</dbReference>
<organism evidence="22 23">
    <name type="scientific">Sylvietta virens</name>
    <name type="common">Green crombec</name>
    <dbReference type="NCBI Taxonomy" id="208069"/>
    <lineage>
        <taxon>Eukaryota</taxon>
        <taxon>Metazoa</taxon>
        <taxon>Chordata</taxon>
        <taxon>Craniata</taxon>
        <taxon>Vertebrata</taxon>
        <taxon>Euteleostomi</taxon>
        <taxon>Archelosauria</taxon>
        <taxon>Archosauria</taxon>
        <taxon>Dinosauria</taxon>
        <taxon>Saurischia</taxon>
        <taxon>Theropoda</taxon>
        <taxon>Coelurosauria</taxon>
        <taxon>Aves</taxon>
        <taxon>Neognathae</taxon>
        <taxon>Neoaves</taxon>
        <taxon>Telluraves</taxon>
        <taxon>Australaves</taxon>
        <taxon>Passeriformes</taxon>
        <taxon>Sylvioidea</taxon>
        <taxon>Sylviidae</taxon>
        <taxon>Acrocephalinae</taxon>
        <taxon>Sylvietta</taxon>
    </lineage>
</organism>
<feature type="region of interest" description="Disordered" evidence="18">
    <location>
        <begin position="111"/>
        <end position="131"/>
    </location>
</feature>
<keyword evidence="23" id="KW-1185">Reference proteome</keyword>
<dbReference type="GO" id="GO:0005856">
    <property type="term" value="C:cytoskeleton"/>
    <property type="evidence" value="ECO:0007669"/>
    <property type="project" value="UniProtKB-SubCell"/>
</dbReference>
<evidence type="ECO:0000256" key="5">
    <source>
        <dbReference type="ARBA" id="ARBA00022475"/>
    </source>
</evidence>
<dbReference type="Pfam" id="PF12130">
    <property type="entry name" value="bMERB_dom"/>
    <property type="match status" value="1"/>
</dbReference>
<keyword evidence="13" id="KW-0472">Membrane</keyword>
<feature type="compositionally biased region" description="Low complexity" evidence="18">
    <location>
        <begin position="430"/>
        <end position="441"/>
    </location>
</feature>
<dbReference type="CDD" id="cd21252">
    <property type="entry name" value="CH_MICALL1"/>
    <property type="match status" value="1"/>
</dbReference>
<dbReference type="EMBL" id="VXAN01000130">
    <property type="protein sequence ID" value="NXK63323.1"/>
    <property type="molecule type" value="Genomic_DNA"/>
</dbReference>
<feature type="compositionally biased region" description="Acidic residues" evidence="18">
    <location>
        <begin position="506"/>
        <end position="516"/>
    </location>
</feature>
<evidence type="ECO:0000256" key="2">
    <source>
        <dbReference type="ARBA" id="ARBA00004202"/>
    </source>
</evidence>
<evidence type="ECO:0000256" key="6">
    <source>
        <dbReference type="ARBA" id="ARBA00022490"/>
    </source>
</evidence>
<accession>A0A7L0L7A7</accession>
<evidence type="ECO:0000256" key="10">
    <source>
        <dbReference type="ARBA" id="ARBA00022833"/>
    </source>
</evidence>
<evidence type="ECO:0000256" key="11">
    <source>
        <dbReference type="ARBA" id="ARBA00023038"/>
    </source>
</evidence>
<evidence type="ECO:0000256" key="18">
    <source>
        <dbReference type="SAM" id="MobiDB-lite"/>
    </source>
</evidence>
<protein>
    <submittedName>
        <fullName evidence="22">MILK1 protein</fullName>
    </submittedName>
</protein>
<feature type="compositionally biased region" description="Low complexity" evidence="18">
    <location>
        <begin position="570"/>
        <end position="590"/>
    </location>
</feature>
<evidence type="ECO:0000256" key="4">
    <source>
        <dbReference type="ARBA" id="ARBA00004316"/>
    </source>
</evidence>
<evidence type="ECO:0000256" key="17">
    <source>
        <dbReference type="SAM" id="Coils"/>
    </source>
</evidence>
<feature type="coiled-coil region" evidence="17">
    <location>
        <begin position="778"/>
        <end position="812"/>
    </location>
</feature>
<evidence type="ECO:0000256" key="13">
    <source>
        <dbReference type="ARBA" id="ARBA00023136"/>
    </source>
</evidence>
<keyword evidence="7" id="KW-0597">Phosphoprotein</keyword>
<feature type="compositionally biased region" description="Polar residues" evidence="18">
    <location>
        <begin position="664"/>
        <end position="687"/>
    </location>
</feature>
<dbReference type="SUPFAM" id="SSF47576">
    <property type="entry name" value="Calponin-homology domain, CH-domain"/>
    <property type="match status" value="1"/>
</dbReference>
<evidence type="ECO:0000256" key="12">
    <source>
        <dbReference type="ARBA" id="ARBA00023054"/>
    </source>
</evidence>
<gene>
    <name evidence="22" type="primary">Micall1</name>
    <name evidence="22" type="ORF">SYLVIR_R04595</name>
</gene>
<name>A0A7L0L7A7_9SYLV</name>
<dbReference type="FunFam" id="1.10.418.10:FF:000055">
    <property type="entry name" value="MICAL-like protein 2"/>
    <property type="match status" value="1"/>
</dbReference>
<keyword evidence="15" id="KW-0966">Cell projection</keyword>
<evidence type="ECO:0000313" key="22">
    <source>
        <dbReference type="EMBL" id="NXK63323.1"/>
    </source>
</evidence>
<dbReference type="Gene3D" id="1.10.418.10">
    <property type="entry name" value="Calponin-like domain"/>
    <property type="match status" value="1"/>
</dbReference>
<feature type="non-terminal residue" evidence="22">
    <location>
        <position position="1"/>
    </location>
</feature>
<feature type="compositionally biased region" description="Polar residues" evidence="18">
    <location>
        <begin position="517"/>
        <end position="531"/>
    </location>
</feature>
<feature type="compositionally biased region" description="Pro residues" evidence="18">
    <location>
        <begin position="324"/>
        <end position="333"/>
    </location>
</feature>
<dbReference type="InterPro" id="IPR022735">
    <property type="entry name" value="bMERB_dom"/>
</dbReference>
<evidence type="ECO:0000259" key="21">
    <source>
        <dbReference type="PROSITE" id="PS51848"/>
    </source>
</evidence>
<evidence type="ECO:0000259" key="20">
    <source>
        <dbReference type="PROSITE" id="PS50023"/>
    </source>
</evidence>
<evidence type="ECO:0000256" key="3">
    <source>
        <dbReference type="ARBA" id="ARBA00004245"/>
    </source>
</evidence>
<dbReference type="PANTHER" id="PTHR23167">
    <property type="entry name" value="CALPONIN HOMOLOGY DOMAIN-CONTAINING PROTEIN DDB_G0272472-RELATED"/>
    <property type="match status" value="1"/>
</dbReference>
<dbReference type="AlphaFoldDB" id="A0A7L0L7A7"/>
<dbReference type="Pfam" id="PF00307">
    <property type="entry name" value="CH"/>
    <property type="match status" value="1"/>
</dbReference>
<evidence type="ECO:0000256" key="9">
    <source>
        <dbReference type="ARBA" id="ARBA00022753"/>
    </source>
</evidence>
<keyword evidence="9" id="KW-0967">Endosome</keyword>
<dbReference type="PROSITE" id="PS00478">
    <property type="entry name" value="LIM_DOMAIN_1"/>
    <property type="match status" value="1"/>
</dbReference>
<dbReference type="PROSITE" id="PS50021">
    <property type="entry name" value="CH"/>
    <property type="match status" value="1"/>
</dbReference>
<keyword evidence="14" id="KW-0206">Cytoskeleton</keyword>
<evidence type="ECO:0000256" key="7">
    <source>
        <dbReference type="ARBA" id="ARBA00022553"/>
    </source>
</evidence>
<comment type="caution">
    <text evidence="22">The sequence shown here is derived from an EMBL/GenBank/DDBJ whole genome shotgun (WGS) entry which is preliminary data.</text>
</comment>
<keyword evidence="8 16" id="KW-0479">Metal-binding</keyword>
<evidence type="ECO:0000256" key="16">
    <source>
        <dbReference type="PROSITE-ProRule" id="PRU00125"/>
    </source>
</evidence>
<dbReference type="CDD" id="cd09444">
    <property type="entry name" value="LIM_Mical_like_1"/>
    <property type="match status" value="1"/>
</dbReference>
<feature type="domain" description="Calponin-homology (CH)" evidence="19">
    <location>
        <begin position="2"/>
        <end position="108"/>
    </location>
</feature>
<feature type="region of interest" description="Disordered" evidence="18">
    <location>
        <begin position="271"/>
        <end position="767"/>
    </location>
</feature>
<feature type="compositionally biased region" description="Polar residues" evidence="18">
    <location>
        <begin position="408"/>
        <end position="419"/>
    </location>
</feature>